<accession>A0A6S6TB67</accession>
<dbReference type="InterPro" id="IPR029060">
    <property type="entry name" value="PIN-like_dom_sf"/>
</dbReference>
<reference evidence="1" key="1">
    <citation type="submission" date="2020-01" db="EMBL/GenBank/DDBJ databases">
        <authorList>
            <person name="Meier V. D."/>
            <person name="Meier V D."/>
        </authorList>
    </citation>
    <scope>NUCLEOTIDE SEQUENCE</scope>
    <source>
        <strain evidence="1">HLG_WM_MAG_08</strain>
    </source>
</reference>
<sequence length="86" mass="9378">MTMLGTNICIYVLKEHPLSVLEKLEVQDALHLLIAAHAKSPGVTLVTHHVHGFSRTEGLIAENRVSLIKEKSTCLILHLSNVGLCA</sequence>
<gene>
    <name evidence="1" type="ORF">HELGO_WM45996</name>
</gene>
<protein>
    <submittedName>
        <fullName evidence="1">Uncharacterized protein</fullName>
    </submittedName>
</protein>
<dbReference type="SUPFAM" id="SSF88723">
    <property type="entry name" value="PIN domain-like"/>
    <property type="match status" value="1"/>
</dbReference>
<organism evidence="1">
    <name type="scientific">uncultured Thiotrichaceae bacterium</name>
    <dbReference type="NCBI Taxonomy" id="298394"/>
    <lineage>
        <taxon>Bacteria</taxon>
        <taxon>Pseudomonadati</taxon>
        <taxon>Pseudomonadota</taxon>
        <taxon>Gammaproteobacteria</taxon>
        <taxon>Thiotrichales</taxon>
        <taxon>Thiotrichaceae</taxon>
        <taxon>environmental samples</taxon>
    </lineage>
</organism>
<proteinExistence type="predicted"/>
<evidence type="ECO:0000313" key="1">
    <source>
        <dbReference type="EMBL" id="CAA6816295.1"/>
    </source>
</evidence>
<dbReference type="AlphaFoldDB" id="A0A6S6TB67"/>
<dbReference type="EMBL" id="CACVAV010000261">
    <property type="protein sequence ID" value="CAA6816295.1"/>
    <property type="molecule type" value="Genomic_DNA"/>
</dbReference>
<name>A0A6S6TB67_9GAMM</name>